<dbReference type="Proteomes" id="UP001302321">
    <property type="component" value="Unassembled WGS sequence"/>
</dbReference>
<organism evidence="1 2">
    <name type="scientific">Triangularia setosa</name>
    <dbReference type="NCBI Taxonomy" id="2587417"/>
    <lineage>
        <taxon>Eukaryota</taxon>
        <taxon>Fungi</taxon>
        <taxon>Dikarya</taxon>
        <taxon>Ascomycota</taxon>
        <taxon>Pezizomycotina</taxon>
        <taxon>Sordariomycetes</taxon>
        <taxon>Sordariomycetidae</taxon>
        <taxon>Sordariales</taxon>
        <taxon>Podosporaceae</taxon>
        <taxon>Triangularia</taxon>
    </lineage>
</organism>
<proteinExistence type="predicted"/>
<dbReference type="AlphaFoldDB" id="A0AAN7A5B7"/>
<evidence type="ECO:0000313" key="1">
    <source>
        <dbReference type="EMBL" id="KAK4175926.1"/>
    </source>
</evidence>
<sequence length="303" mass="33549">MSPNRQDYQRRVEFVHGVLQIFNFGENLKVEPIQYDPECPFSYNNYIYRIALPSALNSDHPGRTGTNELIMRLTNSDSEGMIAIIALASSALKSHQSDIVPRLYGWGGASGESTQGIKGFGDSAFDDSGEITSAAMPFGGLGPWQAYEEYPNSYIKGWHAKCLRKRLDAFVAHGLSAQLEALSAAAAAAAGKVIVHGDFNTGRSQKTKIRGFHDPLPPITEDGVKWEDSKAWEHALEVEGVNRPRIIQGIEKVSDVDTLLSSIRPWAVNPTNLGLWPEERIIKVRSEKEELLSKLLMHLGFRT</sequence>
<gene>
    <name evidence="1" type="ORF">QBC36DRAFT_346717</name>
</gene>
<dbReference type="EMBL" id="MU866215">
    <property type="protein sequence ID" value="KAK4175926.1"/>
    <property type="molecule type" value="Genomic_DNA"/>
</dbReference>
<comment type="caution">
    <text evidence="1">The sequence shown here is derived from an EMBL/GenBank/DDBJ whole genome shotgun (WGS) entry which is preliminary data.</text>
</comment>
<protein>
    <submittedName>
        <fullName evidence="1">Uncharacterized protein</fullName>
    </submittedName>
</protein>
<reference evidence="1" key="1">
    <citation type="journal article" date="2023" name="Mol. Phylogenet. Evol.">
        <title>Genome-scale phylogeny and comparative genomics of the fungal order Sordariales.</title>
        <authorList>
            <person name="Hensen N."/>
            <person name="Bonometti L."/>
            <person name="Westerberg I."/>
            <person name="Brannstrom I.O."/>
            <person name="Guillou S."/>
            <person name="Cros-Aarteil S."/>
            <person name="Calhoun S."/>
            <person name="Haridas S."/>
            <person name="Kuo A."/>
            <person name="Mondo S."/>
            <person name="Pangilinan J."/>
            <person name="Riley R."/>
            <person name="LaButti K."/>
            <person name="Andreopoulos B."/>
            <person name="Lipzen A."/>
            <person name="Chen C."/>
            <person name="Yan M."/>
            <person name="Daum C."/>
            <person name="Ng V."/>
            <person name="Clum A."/>
            <person name="Steindorff A."/>
            <person name="Ohm R.A."/>
            <person name="Martin F."/>
            <person name="Silar P."/>
            <person name="Natvig D.O."/>
            <person name="Lalanne C."/>
            <person name="Gautier V."/>
            <person name="Ament-Velasquez S.L."/>
            <person name="Kruys A."/>
            <person name="Hutchinson M.I."/>
            <person name="Powell A.J."/>
            <person name="Barry K."/>
            <person name="Miller A.N."/>
            <person name="Grigoriev I.V."/>
            <person name="Debuchy R."/>
            <person name="Gladieux P."/>
            <person name="Hiltunen Thoren M."/>
            <person name="Johannesson H."/>
        </authorList>
    </citation>
    <scope>NUCLEOTIDE SEQUENCE</scope>
    <source>
        <strain evidence="1">CBS 892.96</strain>
    </source>
</reference>
<reference evidence="1" key="2">
    <citation type="submission" date="2023-05" db="EMBL/GenBank/DDBJ databases">
        <authorList>
            <consortium name="Lawrence Berkeley National Laboratory"/>
            <person name="Steindorff A."/>
            <person name="Hensen N."/>
            <person name="Bonometti L."/>
            <person name="Westerberg I."/>
            <person name="Brannstrom I.O."/>
            <person name="Guillou S."/>
            <person name="Cros-Aarteil S."/>
            <person name="Calhoun S."/>
            <person name="Haridas S."/>
            <person name="Kuo A."/>
            <person name="Mondo S."/>
            <person name="Pangilinan J."/>
            <person name="Riley R."/>
            <person name="Labutti K."/>
            <person name="Andreopoulos B."/>
            <person name="Lipzen A."/>
            <person name="Chen C."/>
            <person name="Yanf M."/>
            <person name="Daum C."/>
            <person name="Ng V."/>
            <person name="Clum A."/>
            <person name="Ohm R."/>
            <person name="Martin F."/>
            <person name="Silar P."/>
            <person name="Natvig D."/>
            <person name="Lalanne C."/>
            <person name="Gautier V."/>
            <person name="Ament-Velasquez S.L."/>
            <person name="Kruys A."/>
            <person name="Hutchinson M.I."/>
            <person name="Powell A.J."/>
            <person name="Barry K."/>
            <person name="Miller A.N."/>
            <person name="Grigoriev I.V."/>
            <person name="Debuchy R."/>
            <person name="Gladieux P."/>
            <person name="Thoren M.H."/>
            <person name="Johannesson H."/>
        </authorList>
    </citation>
    <scope>NUCLEOTIDE SEQUENCE</scope>
    <source>
        <strain evidence="1">CBS 892.96</strain>
    </source>
</reference>
<accession>A0AAN7A5B7</accession>
<evidence type="ECO:0000313" key="2">
    <source>
        <dbReference type="Proteomes" id="UP001302321"/>
    </source>
</evidence>
<name>A0AAN7A5B7_9PEZI</name>
<keyword evidence="2" id="KW-1185">Reference proteome</keyword>